<evidence type="ECO:0000313" key="5">
    <source>
        <dbReference type="Proteomes" id="UP000663940"/>
    </source>
</evidence>
<reference evidence="2 4" key="1">
    <citation type="submission" date="2019-08" db="EMBL/GenBank/DDBJ databases">
        <title>Comparative genome analysis confer to the adaptation heavy metal polluted environment.</title>
        <authorList>
            <person name="Li Y."/>
        </authorList>
    </citation>
    <scope>NUCLEOTIDE SEQUENCE [LARGE SCALE GENOMIC DNA]</scope>
    <source>
        <strain evidence="2 4">P2</strain>
    </source>
</reference>
<reference evidence="3 5" key="2">
    <citation type="submission" date="2021-03" db="EMBL/GenBank/DDBJ databases">
        <title>Mucilaginibacter strains isolated from gold and copper mining confer multi heavy-metal resistance.</title>
        <authorList>
            <person name="Li Y."/>
        </authorList>
    </citation>
    <scope>NUCLEOTIDE SEQUENCE [LARGE SCALE GENOMIC DNA]</scope>
    <source>
        <strain evidence="3 5">P2-4</strain>
    </source>
</reference>
<dbReference type="Proteomes" id="UP000663940">
    <property type="component" value="Chromosome"/>
</dbReference>
<keyword evidence="5" id="KW-1185">Reference proteome</keyword>
<feature type="transmembrane region" description="Helical" evidence="1">
    <location>
        <begin position="99"/>
        <end position="119"/>
    </location>
</feature>
<dbReference type="Pfam" id="PF20334">
    <property type="entry name" value="DUF6629"/>
    <property type="match status" value="1"/>
</dbReference>
<evidence type="ECO:0000313" key="4">
    <source>
        <dbReference type="Proteomes" id="UP000250557"/>
    </source>
</evidence>
<organism evidence="2 4">
    <name type="scientific">Mucilaginibacter rubeus</name>
    <dbReference type="NCBI Taxonomy" id="2027860"/>
    <lineage>
        <taxon>Bacteria</taxon>
        <taxon>Pseudomonadati</taxon>
        <taxon>Bacteroidota</taxon>
        <taxon>Sphingobacteriia</taxon>
        <taxon>Sphingobacteriales</taxon>
        <taxon>Sphingobacteriaceae</taxon>
        <taxon>Mucilaginibacter</taxon>
    </lineage>
</organism>
<evidence type="ECO:0000313" key="2">
    <source>
        <dbReference type="EMBL" id="QEM02570.1"/>
    </source>
</evidence>
<evidence type="ECO:0000256" key="1">
    <source>
        <dbReference type="SAM" id="Phobius"/>
    </source>
</evidence>
<dbReference type="AlphaFoldDB" id="A0AAE6MGH9"/>
<name>A0AAE6MGH9_9SPHI</name>
<feature type="transmembrane region" description="Helical" evidence="1">
    <location>
        <begin position="189"/>
        <end position="208"/>
    </location>
</feature>
<keyword evidence="1" id="KW-0472">Membrane</keyword>
<dbReference type="InterPro" id="IPR046737">
    <property type="entry name" value="DUF6629"/>
</dbReference>
<protein>
    <submittedName>
        <fullName evidence="2">Uncharacterized protein</fullName>
    </submittedName>
</protein>
<feature type="transmembrane region" description="Helical" evidence="1">
    <location>
        <begin position="166"/>
        <end position="183"/>
    </location>
</feature>
<feature type="transmembrane region" description="Helical" evidence="1">
    <location>
        <begin position="6"/>
        <end position="23"/>
    </location>
</feature>
<dbReference type="RefSeq" id="WP_112654478.1">
    <property type="nucleotide sequence ID" value="NZ_CP043451.1"/>
</dbReference>
<keyword evidence="1" id="KW-1133">Transmembrane helix</keyword>
<evidence type="ECO:0000313" key="3">
    <source>
        <dbReference type="EMBL" id="QTE48688.1"/>
    </source>
</evidence>
<keyword evidence="1" id="KW-0812">Transmembrane</keyword>
<feature type="transmembrane region" description="Helical" evidence="1">
    <location>
        <begin position="67"/>
        <end position="90"/>
    </location>
</feature>
<sequence length="230" mass="25363">MCFSAAVSFGASAVLSVTGMATLRKSGKPAQIMFAAIPLIFAVQQASEGLVWLALLHPGYSLWLKPATYTFLTFAQVIWPSWVPCSILLLETDKPRKKILYIVSGLGLLVSFYLAYRLMTQPIHAAIAGMHIFYSLGDMNSALHDSAVLYFIATVIPPFISSVKKMWLFGLSIGIAYSITHLFFEDYELSVWCFFAAIISIVVFIVLFRRQQTLPGIAGPEALKPSVKLS</sequence>
<dbReference type="Proteomes" id="UP000250557">
    <property type="component" value="Chromosome"/>
</dbReference>
<dbReference type="EMBL" id="CP043451">
    <property type="protein sequence ID" value="QEM02570.1"/>
    <property type="molecule type" value="Genomic_DNA"/>
</dbReference>
<gene>
    <name evidence="2" type="ORF">DIU31_003200</name>
    <name evidence="3" type="ORF">J3L21_24550</name>
</gene>
<dbReference type="EMBL" id="CP071880">
    <property type="protein sequence ID" value="QTE48688.1"/>
    <property type="molecule type" value="Genomic_DNA"/>
</dbReference>
<feature type="transmembrane region" description="Helical" evidence="1">
    <location>
        <begin position="139"/>
        <end position="159"/>
    </location>
</feature>
<accession>A0AAE6MGH9</accession>
<feature type="transmembrane region" description="Helical" evidence="1">
    <location>
        <begin position="35"/>
        <end position="55"/>
    </location>
</feature>
<proteinExistence type="predicted"/>